<dbReference type="InterPro" id="IPR012341">
    <property type="entry name" value="6hp_glycosidase-like_sf"/>
</dbReference>
<dbReference type="PANTHER" id="PTHR33307:SF6">
    <property type="entry name" value="ALPHA-RHAMNOSIDASE (EUROFUNG)-RELATED"/>
    <property type="match status" value="1"/>
</dbReference>
<reference evidence="3" key="1">
    <citation type="journal article" date="2015" name="Genome Announc.">
        <title>Genome sequence of the AIDS-associated pathogen Penicillium marneffei (ATCC18224) and its near taxonomic relative Talaromyces stipitatus (ATCC10500).</title>
        <authorList>
            <person name="Nierman W.C."/>
            <person name="Fedorova-Abrams N.D."/>
            <person name="Andrianopoulos A."/>
        </authorList>
    </citation>
    <scope>NUCLEOTIDE SEQUENCE [LARGE SCALE GENOMIC DNA]</scope>
    <source>
        <strain evidence="3">ATCC 10500 / CBS 375.48 / QM 6759 / NRRL 1006</strain>
    </source>
</reference>
<dbReference type="PANTHER" id="PTHR33307">
    <property type="entry name" value="ALPHA-RHAMNOSIDASE (EUROFUNG)"/>
    <property type="match status" value="1"/>
</dbReference>
<dbReference type="EMBL" id="EQ962656">
    <property type="protein sequence ID" value="EED16605.1"/>
    <property type="molecule type" value="Genomic_DNA"/>
</dbReference>
<evidence type="ECO:0000313" key="2">
    <source>
        <dbReference type="EMBL" id="EED16605.1"/>
    </source>
</evidence>
<dbReference type="InParanoid" id="B8MEH8"/>
<dbReference type="Proteomes" id="UP000001745">
    <property type="component" value="Unassembled WGS sequence"/>
</dbReference>
<dbReference type="PhylomeDB" id="B8MEH8"/>
<accession>B8MEH8</accession>
<dbReference type="InterPro" id="IPR016007">
    <property type="entry name" value="Alpha_rhamnosid"/>
</dbReference>
<dbReference type="RefSeq" id="XP_002483839.1">
    <property type="nucleotide sequence ID" value="XM_002483794.1"/>
</dbReference>
<proteinExistence type="predicted"/>
<protein>
    <submittedName>
        <fullName evidence="2">Alfa-L-rhamnosidase, putative</fullName>
    </submittedName>
</protein>
<dbReference type="GeneID" id="8103653"/>
<dbReference type="InterPro" id="IPR035396">
    <property type="entry name" value="Bac_rhamnosid6H"/>
</dbReference>
<name>B8MEH8_TALSN</name>
<dbReference type="Pfam" id="PF17389">
    <property type="entry name" value="Bac_rhamnosid6H"/>
    <property type="match status" value="2"/>
</dbReference>
<dbReference type="STRING" id="441959.B8MEH8"/>
<keyword evidence="3" id="KW-1185">Reference proteome</keyword>
<evidence type="ECO:0000259" key="1">
    <source>
        <dbReference type="Pfam" id="PF17389"/>
    </source>
</evidence>
<gene>
    <name evidence="2" type="ORF">TSTA_016800</name>
</gene>
<dbReference type="eggNOG" id="ENOG502QXBB">
    <property type="taxonomic scope" value="Eukaryota"/>
</dbReference>
<sequence>MINKLHQNATWSMRSNFFFVPTDCPHREERLGWTGDIQKFAPSASFLYNTTGMLGDWLQDLSVEQLSRPNAISPFVVPNVIPEPLWPIFPQAALGDATILFSVVLTVSGTKIYSNLETGLIPPLRRGQPGNSCTDGTLAVDAYLVHVTEILPHISTIVDESANASRYEADYRALKSQFQIKYIFPTGLLVGDTHTALSLAVVFNLHDDPQQAAAAGHD</sequence>
<dbReference type="GO" id="GO:0005975">
    <property type="term" value="P:carbohydrate metabolic process"/>
    <property type="evidence" value="ECO:0007669"/>
    <property type="project" value="InterPro"/>
</dbReference>
<organism evidence="2 3">
    <name type="scientific">Talaromyces stipitatus (strain ATCC 10500 / CBS 375.48 / QM 6759 / NRRL 1006)</name>
    <name type="common">Penicillium stipitatum</name>
    <dbReference type="NCBI Taxonomy" id="441959"/>
    <lineage>
        <taxon>Eukaryota</taxon>
        <taxon>Fungi</taxon>
        <taxon>Dikarya</taxon>
        <taxon>Ascomycota</taxon>
        <taxon>Pezizomycotina</taxon>
        <taxon>Eurotiomycetes</taxon>
        <taxon>Eurotiomycetidae</taxon>
        <taxon>Eurotiales</taxon>
        <taxon>Trichocomaceae</taxon>
        <taxon>Talaromyces</taxon>
        <taxon>Talaromyces sect. Talaromyces</taxon>
    </lineage>
</organism>
<dbReference type="HOGENOM" id="CLU_1267644_0_0_1"/>
<dbReference type="VEuPathDB" id="FungiDB:TSTA_016800"/>
<feature type="domain" description="Alpha-L-rhamnosidase six-hairpin glycosidase" evidence="1">
    <location>
        <begin position="127"/>
        <end position="216"/>
    </location>
</feature>
<dbReference type="OrthoDB" id="10036721at2759"/>
<dbReference type="Gene3D" id="1.50.10.10">
    <property type="match status" value="2"/>
</dbReference>
<evidence type="ECO:0000313" key="3">
    <source>
        <dbReference type="Proteomes" id="UP000001745"/>
    </source>
</evidence>
<dbReference type="AlphaFoldDB" id="B8MEH8"/>
<feature type="domain" description="Alpha-L-rhamnosidase six-hairpin glycosidase" evidence="1">
    <location>
        <begin position="1"/>
        <end position="101"/>
    </location>
</feature>